<evidence type="ECO:0000313" key="2">
    <source>
        <dbReference type="Proteomes" id="UP000242949"/>
    </source>
</evidence>
<name>A0A1G6N7W3_9BACI</name>
<evidence type="ECO:0000313" key="1">
    <source>
        <dbReference type="EMBL" id="SDC63919.1"/>
    </source>
</evidence>
<accession>A0A1G6N7W3</accession>
<proteinExistence type="predicted"/>
<gene>
    <name evidence="1" type="ORF">SAMN05421734_1152</name>
</gene>
<keyword evidence="2" id="KW-1185">Reference proteome</keyword>
<sequence>MKLMQMIIVFCIAIVLLVGCGDDEETIPEGYYTYDESEVNAALDELSFDPQLPRYLPMSVEFIITDTFSNESSDEALDISFYSRDNDLMTYQVYKGEIDESFEGEHVLLNEAIEATYRHNRFAHVMTWEHEGLTYHIEWRESSRQESGEDITKEDLIVIAESMYSST</sequence>
<organism evidence="1 2">
    <name type="scientific">Pelagirhabdus alkalitolerans</name>
    <dbReference type="NCBI Taxonomy" id="1612202"/>
    <lineage>
        <taxon>Bacteria</taxon>
        <taxon>Bacillati</taxon>
        <taxon>Bacillota</taxon>
        <taxon>Bacilli</taxon>
        <taxon>Bacillales</taxon>
        <taxon>Bacillaceae</taxon>
        <taxon>Pelagirhabdus</taxon>
    </lineage>
</organism>
<dbReference type="Proteomes" id="UP000242949">
    <property type="component" value="Unassembled WGS sequence"/>
</dbReference>
<dbReference type="EMBL" id="FMYI01000015">
    <property type="protein sequence ID" value="SDC63919.1"/>
    <property type="molecule type" value="Genomic_DNA"/>
</dbReference>
<dbReference type="PROSITE" id="PS51257">
    <property type="entry name" value="PROKAR_LIPOPROTEIN"/>
    <property type="match status" value="1"/>
</dbReference>
<protein>
    <recommendedName>
        <fullName evidence="3">DUF4367 domain-containing protein</fullName>
    </recommendedName>
</protein>
<dbReference type="AlphaFoldDB" id="A0A1G6N7W3"/>
<evidence type="ECO:0008006" key="3">
    <source>
        <dbReference type="Google" id="ProtNLM"/>
    </source>
</evidence>
<reference evidence="2" key="1">
    <citation type="submission" date="2016-09" db="EMBL/GenBank/DDBJ databases">
        <authorList>
            <person name="Varghese N."/>
            <person name="Submissions S."/>
        </authorList>
    </citation>
    <scope>NUCLEOTIDE SEQUENCE [LARGE SCALE GENOMIC DNA]</scope>
    <source>
        <strain evidence="2">S5</strain>
    </source>
</reference>
<dbReference type="RefSeq" id="WP_090797314.1">
    <property type="nucleotide sequence ID" value="NZ_FMYI01000015.1"/>
</dbReference>
<dbReference type="STRING" id="1612202.SAMN05421734_1152"/>
<dbReference type="OrthoDB" id="2971753at2"/>